<gene>
    <name evidence="1" type="ORF">ACFODW_11570</name>
</gene>
<comment type="caution">
    <text evidence="1">The sequence shown here is derived from an EMBL/GenBank/DDBJ whole genome shotgun (WGS) entry which is preliminary data.</text>
</comment>
<proteinExistence type="predicted"/>
<evidence type="ECO:0000313" key="1">
    <source>
        <dbReference type="EMBL" id="MFC2948974.1"/>
    </source>
</evidence>
<accession>A0ABV7A803</accession>
<keyword evidence="2" id="KW-1185">Reference proteome</keyword>
<dbReference type="Proteomes" id="UP001595387">
    <property type="component" value="Unassembled WGS sequence"/>
</dbReference>
<protein>
    <submittedName>
        <fullName evidence="1">Uncharacterized protein</fullName>
    </submittedName>
</protein>
<dbReference type="EMBL" id="JBHRRZ010000017">
    <property type="protein sequence ID" value="MFC2948974.1"/>
    <property type="molecule type" value="Genomic_DNA"/>
</dbReference>
<sequence>MAFYMGEGAGCDIGGGSGDIQHAWDIGRSGALSASGTGYPSERKYIGITRWVSAGAGPYRHQAGKSLGQKIYRHHAVNIGRSRALSAARTRNRPYALPGEEANHLCLFVHDACGGFLCR</sequence>
<organism evidence="1 2">
    <name type="scientific">Virgibacillus sediminis</name>
    <dbReference type="NCBI Taxonomy" id="202260"/>
    <lineage>
        <taxon>Bacteria</taxon>
        <taxon>Bacillati</taxon>
        <taxon>Bacillota</taxon>
        <taxon>Bacilli</taxon>
        <taxon>Bacillales</taxon>
        <taxon>Bacillaceae</taxon>
        <taxon>Virgibacillus</taxon>
    </lineage>
</organism>
<reference evidence="2" key="1">
    <citation type="journal article" date="2019" name="Int. J. Syst. Evol. Microbiol.">
        <title>The Global Catalogue of Microorganisms (GCM) 10K type strain sequencing project: providing services to taxonomists for standard genome sequencing and annotation.</title>
        <authorList>
            <consortium name="The Broad Institute Genomics Platform"/>
            <consortium name="The Broad Institute Genome Sequencing Center for Infectious Disease"/>
            <person name="Wu L."/>
            <person name="Ma J."/>
        </authorList>
    </citation>
    <scope>NUCLEOTIDE SEQUENCE [LARGE SCALE GENOMIC DNA]</scope>
    <source>
        <strain evidence="2">KCTC 13193</strain>
    </source>
</reference>
<evidence type="ECO:0000313" key="2">
    <source>
        <dbReference type="Proteomes" id="UP001595387"/>
    </source>
</evidence>
<name>A0ABV7A803_9BACI</name>